<dbReference type="SUPFAM" id="SSF46955">
    <property type="entry name" value="Putative DNA-binding domain"/>
    <property type="match status" value="1"/>
</dbReference>
<dbReference type="InterPro" id="IPR014975">
    <property type="entry name" value="DUF1836"/>
</dbReference>
<accession>A0A926DF22</accession>
<dbReference type="EMBL" id="JACRSP010000002">
    <property type="protein sequence ID" value="MBC8536114.1"/>
    <property type="molecule type" value="Genomic_DNA"/>
</dbReference>
<evidence type="ECO:0000313" key="2">
    <source>
        <dbReference type="Proteomes" id="UP000620366"/>
    </source>
</evidence>
<comment type="caution">
    <text evidence="1">The sequence shown here is derived from an EMBL/GenBank/DDBJ whole genome shotgun (WGS) entry which is preliminary data.</text>
</comment>
<dbReference type="Pfam" id="PF08876">
    <property type="entry name" value="DUF1836"/>
    <property type="match status" value="1"/>
</dbReference>
<protein>
    <submittedName>
        <fullName evidence="1">DUF1836 domain-containing protein</fullName>
    </submittedName>
</protein>
<sequence>MAISNEALDQIVSSVLSDEDMRVEDIPNLDLYMDQIITLFDEKIRRAPAADGRVLTKTMINNYSKDGLIKPIRGKKYTREQILQMLVIYNLKQTLSIGEIKQFMQELYGEGGYEKNDRREELSSMYNTYLEHKAASRDETQQLVEQMAHRVSGLPEQQARGALILELCSLSAALRRIASGLCTGEEQ</sequence>
<dbReference type="RefSeq" id="WP_249299866.1">
    <property type="nucleotide sequence ID" value="NZ_JACRSP010000002.1"/>
</dbReference>
<dbReference type="AlphaFoldDB" id="A0A926DF22"/>
<evidence type="ECO:0000313" key="1">
    <source>
        <dbReference type="EMBL" id="MBC8536114.1"/>
    </source>
</evidence>
<dbReference type="InterPro" id="IPR009061">
    <property type="entry name" value="DNA-bd_dom_put_sf"/>
</dbReference>
<dbReference type="PANTHER" id="PTHR40056">
    <property type="entry name" value="HYPOTHETICAL CYTOSOLIC PROTEIN"/>
    <property type="match status" value="1"/>
</dbReference>
<dbReference type="PANTHER" id="PTHR40056:SF1">
    <property type="entry name" value="DUF1836 DOMAIN-CONTAINING PROTEIN"/>
    <property type="match status" value="1"/>
</dbReference>
<dbReference type="Proteomes" id="UP000620366">
    <property type="component" value="Unassembled WGS sequence"/>
</dbReference>
<organism evidence="1 2">
    <name type="scientific">Feifania hominis</name>
    <dbReference type="NCBI Taxonomy" id="2763660"/>
    <lineage>
        <taxon>Bacteria</taxon>
        <taxon>Bacillati</taxon>
        <taxon>Bacillota</taxon>
        <taxon>Clostridia</taxon>
        <taxon>Eubacteriales</taxon>
        <taxon>Feifaniaceae</taxon>
        <taxon>Feifania</taxon>
    </lineage>
</organism>
<proteinExistence type="predicted"/>
<reference evidence="1" key="1">
    <citation type="submission" date="2020-08" db="EMBL/GenBank/DDBJ databases">
        <title>Genome public.</title>
        <authorList>
            <person name="Liu C."/>
            <person name="Sun Q."/>
        </authorList>
    </citation>
    <scope>NUCLEOTIDE SEQUENCE</scope>
    <source>
        <strain evidence="1">BX7</strain>
    </source>
</reference>
<dbReference type="Gene3D" id="1.10.1660.10">
    <property type="match status" value="1"/>
</dbReference>
<name>A0A926DF22_9FIRM</name>
<gene>
    <name evidence="1" type="ORF">H8695_05340</name>
</gene>
<keyword evidence="2" id="KW-1185">Reference proteome</keyword>